<dbReference type="InterPro" id="IPR036390">
    <property type="entry name" value="WH_DNA-bd_sf"/>
</dbReference>
<dbReference type="PROSITE" id="PS51197">
    <property type="entry name" value="HTH_RRF2_2"/>
    <property type="match status" value="1"/>
</dbReference>
<dbReference type="EMBL" id="WNKT01000011">
    <property type="protein sequence ID" value="MTW20933.1"/>
    <property type="molecule type" value="Genomic_DNA"/>
</dbReference>
<protein>
    <submittedName>
        <fullName evidence="3">Rrf2 family transcriptional regulator</fullName>
    </submittedName>
</protein>
<evidence type="ECO:0000313" key="3">
    <source>
        <dbReference type="EMBL" id="MTW20933.1"/>
    </source>
</evidence>
<dbReference type="NCBIfam" id="TIGR00738">
    <property type="entry name" value="rrf2_super"/>
    <property type="match status" value="1"/>
</dbReference>
<feature type="region of interest" description="Disordered" evidence="2">
    <location>
        <begin position="137"/>
        <end position="156"/>
    </location>
</feature>
<comment type="caution">
    <text evidence="3">The sequence shown here is derived from an EMBL/GenBank/DDBJ whole genome shotgun (WGS) entry which is preliminary data.</text>
</comment>
<dbReference type="SUPFAM" id="SSF46785">
    <property type="entry name" value="Winged helix' DNA-binding domain"/>
    <property type="match status" value="1"/>
</dbReference>
<evidence type="ECO:0000256" key="2">
    <source>
        <dbReference type="SAM" id="MobiDB-lite"/>
    </source>
</evidence>
<evidence type="ECO:0000313" key="4">
    <source>
        <dbReference type="Proteomes" id="UP000434044"/>
    </source>
</evidence>
<dbReference type="AlphaFoldDB" id="A0A6N8E9H2"/>
<dbReference type="GO" id="GO:0003700">
    <property type="term" value="F:DNA-binding transcription factor activity"/>
    <property type="evidence" value="ECO:0007669"/>
    <property type="project" value="TreeGrafter"/>
</dbReference>
<dbReference type="GO" id="GO:0003677">
    <property type="term" value="F:DNA binding"/>
    <property type="evidence" value="ECO:0007669"/>
    <property type="project" value="UniProtKB-KW"/>
</dbReference>
<evidence type="ECO:0000256" key="1">
    <source>
        <dbReference type="ARBA" id="ARBA00023125"/>
    </source>
</evidence>
<dbReference type="OrthoDB" id="9808360at2"/>
<gene>
    <name evidence="3" type="ORF">GJ668_07450</name>
</gene>
<keyword evidence="4" id="KW-1185">Reference proteome</keyword>
<dbReference type="FunFam" id="1.10.10.10:FF:000026">
    <property type="entry name" value="HTH-type transcriptional regulator IscR"/>
    <property type="match status" value="1"/>
</dbReference>
<keyword evidence="1" id="KW-0238">DNA-binding</keyword>
<name>A0A6N8E9H2_9GAMM</name>
<accession>A0A6N8E9H2</accession>
<sequence length="156" mass="16998">MRLSTKGRYAVTAMLDLALHAGKGPVTLADISSSQGISLSYLEQLFAALRAKKLVRGVRGPGGGYYLGRAPSEITIANIICAVDEWVELTRCGGRQNCREGQRCLTHHLWDQLSDEIFGFLSAISLQDLVDRGGHPSLNQASQPVTLEPEKHRRAA</sequence>
<dbReference type="GO" id="GO:0005829">
    <property type="term" value="C:cytosol"/>
    <property type="evidence" value="ECO:0007669"/>
    <property type="project" value="TreeGrafter"/>
</dbReference>
<dbReference type="Pfam" id="PF02082">
    <property type="entry name" value="Rrf2"/>
    <property type="match status" value="1"/>
</dbReference>
<dbReference type="InterPro" id="IPR036388">
    <property type="entry name" value="WH-like_DNA-bd_sf"/>
</dbReference>
<dbReference type="RefSeq" id="WP_155449560.1">
    <property type="nucleotide sequence ID" value="NZ_WNKT01000011.1"/>
</dbReference>
<reference evidence="3 4" key="1">
    <citation type="submission" date="2019-11" db="EMBL/GenBank/DDBJ databases">
        <title>Whole-genome sequence of the anaerobic purple sulfur bacterium Allochromatium palmeri DSM 15591.</title>
        <authorList>
            <person name="Kyndt J.A."/>
            <person name="Meyer T.E."/>
        </authorList>
    </citation>
    <scope>NUCLEOTIDE SEQUENCE [LARGE SCALE GENOMIC DNA]</scope>
    <source>
        <strain evidence="3 4">DSM 15591</strain>
    </source>
</reference>
<dbReference type="Proteomes" id="UP000434044">
    <property type="component" value="Unassembled WGS sequence"/>
</dbReference>
<dbReference type="PANTHER" id="PTHR33221:SF5">
    <property type="entry name" value="HTH-TYPE TRANSCRIPTIONAL REGULATOR ISCR"/>
    <property type="match status" value="1"/>
</dbReference>
<proteinExistence type="predicted"/>
<dbReference type="InterPro" id="IPR000944">
    <property type="entry name" value="Tscrpt_reg_Rrf2"/>
</dbReference>
<dbReference type="Gene3D" id="1.10.10.10">
    <property type="entry name" value="Winged helix-like DNA-binding domain superfamily/Winged helix DNA-binding domain"/>
    <property type="match status" value="1"/>
</dbReference>
<dbReference type="PANTHER" id="PTHR33221">
    <property type="entry name" value="WINGED HELIX-TURN-HELIX TRANSCRIPTIONAL REGULATOR, RRF2 FAMILY"/>
    <property type="match status" value="1"/>
</dbReference>
<organism evidence="3 4">
    <name type="scientific">Allochromatium palmeri</name>
    <dbReference type="NCBI Taxonomy" id="231048"/>
    <lineage>
        <taxon>Bacteria</taxon>
        <taxon>Pseudomonadati</taxon>
        <taxon>Pseudomonadota</taxon>
        <taxon>Gammaproteobacteria</taxon>
        <taxon>Chromatiales</taxon>
        <taxon>Chromatiaceae</taxon>
        <taxon>Allochromatium</taxon>
    </lineage>
</organism>